<dbReference type="EMBL" id="CM003535">
    <property type="protein sequence ID" value="RCV37072.1"/>
    <property type="molecule type" value="Genomic_DNA"/>
</dbReference>
<proteinExistence type="predicted"/>
<organism evidence="1">
    <name type="scientific">Setaria italica</name>
    <name type="common">Foxtail millet</name>
    <name type="synonym">Panicum italicum</name>
    <dbReference type="NCBI Taxonomy" id="4555"/>
    <lineage>
        <taxon>Eukaryota</taxon>
        <taxon>Viridiplantae</taxon>
        <taxon>Streptophyta</taxon>
        <taxon>Embryophyta</taxon>
        <taxon>Tracheophyta</taxon>
        <taxon>Spermatophyta</taxon>
        <taxon>Magnoliopsida</taxon>
        <taxon>Liliopsida</taxon>
        <taxon>Poales</taxon>
        <taxon>Poaceae</taxon>
        <taxon>PACMAD clade</taxon>
        <taxon>Panicoideae</taxon>
        <taxon>Panicodae</taxon>
        <taxon>Paniceae</taxon>
        <taxon>Cenchrinae</taxon>
        <taxon>Setaria</taxon>
    </lineage>
</organism>
<gene>
    <name evidence="1" type="ORF">SETIT_8G033600v2</name>
</gene>
<dbReference type="AlphaFoldDB" id="A0A368S3R8"/>
<sequence length="114" mass="12626">MLLVTPVGEFQIYYSLMTRDSCCFFVTLLAIFDSLARELTSGPLAMDLKLEVPDPVFLGEGKADGRLSLLVRSVSFPVKERPMFGILRLPAPCCALFFIKPWCGGSMSVFVGWP</sequence>
<name>A0A368S3R8_SETIT</name>
<accession>A0A368S3R8</accession>
<protein>
    <submittedName>
        <fullName evidence="1">Uncharacterized protein</fullName>
    </submittedName>
</protein>
<evidence type="ECO:0000313" key="1">
    <source>
        <dbReference type="EMBL" id="RCV37072.1"/>
    </source>
</evidence>
<reference evidence="1" key="2">
    <citation type="submission" date="2015-07" db="EMBL/GenBank/DDBJ databases">
        <authorList>
            <person name="Noorani M."/>
        </authorList>
    </citation>
    <scope>NUCLEOTIDE SEQUENCE</scope>
    <source>
        <strain evidence="1">Yugu1</strain>
    </source>
</reference>
<reference evidence="1" key="1">
    <citation type="journal article" date="2012" name="Nat. Biotechnol.">
        <title>Reference genome sequence of the model plant Setaria.</title>
        <authorList>
            <person name="Bennetzen J.L."/>
            <person name="Schmutz J."/>
            <person name="Wang H."/>
            <person name="Percifield R."/>
            <person name="Hawkins J."/>
            <person name="Pontaroli A.C."/>
            <person name="Estep M."/>
            <person name="Feng L."/>
            <person name="Vaughn J.N."/>
            <person name="Grimwood J."/>
            <person name="Jenkins J."/>
            <person name="Barry K."/>
            <person name="Lindquist E."/>
            <person name="Hellsten U."/>
            <person name="Deshpande S."/>
            <person name="Wang X."/>
            <person name="Wu X."/>
            <person name="Mitros T."/>
            <person name="Triplett J."/>
            <person name="Yang X."/>
            <person name="Ye C.Y."/>
            <person name="Mauro-Herrera M."/>
            <person name="Wang L."/>
            <person name="Li P."/>
            <person name="Sharma M."/>
            <person name="Sharma R."/>
            <person name="Ronald P.C."/>
            <person name="Panaud O."/>
            <person name="Kellogg E.A."/>
            <person name="Brutnell T.P."/>
            <person name="Doust A.N."/>
            <person name="Tuskan G.A."/>
            <person name="Rokhsar D."/>
            <person name="Devos K.M."/>
        </authorList>
    </citation>
    <scope>NUCLEOTIDE SEQUENCE [LARGE SCALE GENOMIC DNA]</scope>
    <source>
        <strain evidence="1">Yugu1</strain>
    </source>
</reference>